<dbReference type="InterPro" id="IPR008984">
    <property type="entry name" value="SMAD_FHA_dom_sf"/>
</dbReference>
<name>A0A0A9XBE4_LYGHE</name>
<feature type="region of interest" description="Disordered" evidence="1">
    <location>
        <begin position="1517"/>
        <end position="1641"/>
    </location>
</feature>
<proteinExistence type="predicted"/>
<dbReference type="PANTHER" id="PTHR23308">
    <property type="entry name" value="NUCLEAR INHIBITOR OF PROTEIN PHOSPHATASE-1"/>
    <property type="match status" value="1"/>
</dbReference>
<evidence type="ECO:0000259" key="2">
    <source>
        <dbReference type="PROSITE" id="PS50006"/>
    </source>
</evidence>
<dbReference type="InterPro" id="IPR000253">
    <property type="entry name" value="FHA_dom"/>
</dbReference>
<feature type="region of interest" description="Disordered" evidence="1">
    <location>
        <begin position="1248"/>
        <end position="1279"/>
    </location>
</feature>
<sequence>MESTQVLECTQVLDSQSGFVDERIETPVQVATLTIDGVDYSIWNRENTIGRDAKCSVVLNSKAVSVEHAVIEADLQGGHFICDLGSTNKTKLGDVQLKPRVKYFIKDGDLLKIANLKGVYHHVKIADTTPPESSAPPMAEVTAIPESPERKEEDAVESIIAETPHKDEGNGADGSDGDIFGETSDSSALFVRPLNLPANDVPIRTGTNSGELTKTGGSEPERVSFLEDPKKDASIYAAASQSVLGNQSSVLHGNEVVDESHATDLDSSDLVVGSQPMFTPEKRIYDPKVFDCDTVPSVDHNLYEELTEPPKDCGHWENIDDSVDEISNHMDTIDSLVENNSLKVTYTPPKRKTDNPEVSEVTSKPNDLDSPQPAKADVEADVPPSSSPNLKKFNKNKVVRNLEEGSDVPESPTGRQPLIDSVVPGNDEKPVSVYELETQDMTGDDSDVKIANTEVEDASVDESTDIVVGSQPMVATNEDGGKENIFNTDTVPMDDPVNERKLSKCNIFDVATQQVQYESGMEGFASRNNSNIYDLATQPFAIPEDNMNNCRELTTSNPEKMGLPSGVIAPGTGDISISDLPTQSVSGVAEPAHDRMVVQKRESALENASLQDCNVSISDMATQAVTVVENNRELSSIHETSIADIPTQAVEKCQNEERELDCGKKEYGQCDVSLSDIATQVSVPQSTEKVISAPPDEHLSYKSIKSDTAQKKKNENQDSEDIYNVMTQLPVERSHIVLEESNTQLINSDIQKASHDVSVSDMLTQPSKSKADRKSEIHHAADVSISDLPTQAAVAKNDYLVPGDSSKNVNLRLVNEETEDIFNVMTQLPVSKDKIILEASDTQLLNSEVEKGNVDVSLSDMMTQPTESHLGVPRDIPTADISISDLPTQAPAAEEVVDRVVNQDSEDIYNVMTQKPVESERILLDVSDTQQINTDLENCELEILDSALKSSTSIQAEGSLERMKGDEIQFKIPTPVKFVKKDQNRKNTDVYTMDTQPMEFQNTSNDPNPINDEIVCNRPAPAKNVPVIMPACAKDSISELATQEANNDLLVDSVICKNVIDDIFEVDTVPVIDQGEPVHRASENAPRSKENVGVTVHTGTTENEGVLKKFVKETGKGCDQPPVVPSTQEIDPSSVEDRIRAMSDKNVNSFATQQILTSSNTKSTVAELLETLEDTSSQVVRVNRKVKRLDYTDSEDSNSPVVRLTRKAKTLDEPESEEDNDSPLIVSKKSCLPLKDSQDEVENLLSELEKDASTPANGSDILYNGSGEHPNKSAQKDTPSVTALPLVNELPKNTKSEPLKVNVPSLGKKEGVIDGDSRTLVNSEAGKDRGTDGKRADSVKTDNGQLAEVKHTGSSISAVNKSTNNLTLVEENTNVVEQSATNYTGGSDSLKLHISADASVNKSNAESVPTTPEKQADTVFNITPSTRDLKELRNTTPETPEIPKDFFGTPMFRDKPILRQYVNKKKLSLSSTSLLKGPNASSTPKSELDSHSVFEMEETLKSAKASTVKTHKVENVDQKTVDSDYSTPKNVKKFKKASPQKRKSAEMVENSSQDSDLLNSQESFDSQEFGRGKRRKQKKNFFGFDDNEDVEFTTTRSSKKCIESAQDTHHSESEKQSSSSLKTAAPGSLSDENRMSSDEKAVCEKMKNNEAVNRQCKSEISLKRVKSSLEVEGVKRLSDKESDDMELTCVRSSSLKEDVEQAVVNVKKFKRASPKKLEPVSMEVIPKNVSNVESTKSSEPLNNTQRTKRNVSTPESDSGKDITGRNMNNTEPSKHASTPFGGPSSMSPTKLLRGRKASDMKQNADSETESHQKPKRNRVQNKRTSSQETPEPEGPRGNRISRNIH</sequence>
<feature type="region of interest" description="Disordered" evidence="1">
    <location>
        <begin position="1308"/>
        <end position="1339"/>
    </location>
</feature>
<feature type="compositionally biased region" description="Basic residues" evidence="1">
    <location>
        <begin position="1530"/>
        <end position="1542"/>
    </location>
</feature>
<dbReference type="CDD" id="cd22665">
    <property type="entry name" value="FHA_MDC1"/>
    <property type="match status" value="1"/>
</dbReference>
<feature type="compositionally biased region" description="Basic and acidic residues" evidence="1">
    <location>
        <begin position="1308"/>
        <end position="1317"/>
    </location>
</feature>
<feature type="compositionally biased region" description="Polar residues" evidence="1">
    <location>
        <begin position="1728"/>
        <end position="1756"/>
    </location>
</feature>
<dbReference type="EMBL" id="GBHO01025569">
    <property type="protein sequence ID" value="JAG18035.1"/>
    <property type="molecule type" value="Transcribed_RNA"/>
</dbReference>
<feature type="compositionally biased region" description="Basic and acidic residues" evidence="1">
    <location>
        <begin position="1631"/>
        <end position="1641"/>
    </location>
</feature>
<feature type="region of interest" description="Disordered" evidence="1">
    <location>
        <begin position="1191"/>
        <end position="1225"/>
    </location>
</feature>
<feature type="region of interest" description="Disordered" evidence="1">
    <location>
        <begin position="1473"/>
        <end position="1492"/>
    </location>
</feature>
<dbReference type="SUPFAM" id="SSF49879">
    <property type="entry name" value="SMAD/FHA domain"/>
    <property type="match status" value="1"/>
</dbReference>
<gene>
    <name evidence="4" type="ORF">CM83_80912</name>
    <name evidence="3" type="ORF">CM83_80917</name>
</gene>
<evidence type="ECO:0000313" key="3">
    <source>
        <dbReference type="EMBL" id="JAG18035.1"/>
    </source>
</evidence>
<dbReference type="SMART" id="SM00240">
    <property type="entry name" value="FHA"/>
    <property type="match status" value="1"/>
</dbReference>
<feature type="domain" description="FHA" evidence="2">
    <location>
        <begin position="47"/>
        <end position="97"/>
    </location>
</feature>
<evidence type="ECO:0000256" key="1">
    <source>
        <dbReference type="SAM" id="MobiDB-lite"/>
    </source>
</evidence>
<feature type="compositionally biased region" description="Basic and acidic residues" evidence="1">
    <location>
        <begin position="1325"/>
        <end position="1339"/>
    </location>
</feature>
<feature type="compositionally biased region" description="Basic and acidic residues" evidence="1">
    <location>
        <begin position="1796"/>
        <end position="1812"/>
    </location>
</feature>
<feature type="region of interest" description="Disordered" evidence="1">
    <location>
        <begin position="201"/>
        <end position="222"/>
    </location>
</feature>
<dbReference type="Gene3D" id="2.60.200.20">
    <property type="match status" value="1"/>
</dbReference>
<dbReference type="InterPro" id="IPR050923">
    <property type="entry name" value="Cell_Proc_Reg/RNA_Proc"/>
</dbReference>
<protein>
    <recommendedName>
        <fullName evidence="2">FHA domain-containing protein</fullName>
    </recommendedName>
</protein>
<feature type="compositionally biased region" description="Polar residues" evidence="1">
    <location>
        <begin position="1549"/>
        <end position="1566"/>
    </location>
</feature>
<feature type="region of interest" description="Disordered" evidence="1">
    <location>
        <begin position="161"/>
        <end position="182"/>
    </location>
</feature>
<evidence type="ECO:0000313" key="4">
    <source>
        <dbReference type="EMBL" id="JAG18037.1"/>
    </source>
</evidence>
<dbReference type="EMBL" id="GBHO01025567">
    <property type="protein sequence ID" value="JAG18037.1"/>
    <property type="molecule type" value="Transcribed_RNA"/>
</dbReference>
<reference evidence="4" key="2">
    <citation type="submission" date="2014-07" db="EMBL/GenBank/DDBJ databases">
        <authorList>
            <person name="Hull J."/>
        </authorList>
    </citation>
    <scope>NUCLEOTIDE SEQUENCE</scope>
</reference>
<accession>A0A0A9XBE4</accession>
<feature type="region of interest" description="Disordered" evidence="1">
    <location>
        <begin position="340"/>
        <end position="428"/>
    </location>
</feature>
<feature type="region of interest" description="Disordered" evidence="1">
    <location>
        <begin position="1710"/>
        <end position="1845"/>
    </location>
</feature>
<reference evidence="4" key="1">
    <citation type="journal article" date="2014" name="PLoS ONE">
        <title>Transcriptome-Based Identification of ABC Transporters in the Western Tarnished Plant Bug Lygus hesperus.</title>
        <authorList>
            <person name="Hull J.J."/>
            <person name="Chaney K."/>
            <person name="Geib S.M."/>
            <person name="Fabrick J.A."/>
            <person name="Brent C.S."/>
            <person name="Walsh D."/>
            <person name="Lavine L.C."/>
        </authorList>
    </citation>
    <scope>NUCLEOTIDE SEQUENCE</scope>
</reference>
<dbReference type="Pfam" id="PF00498">
    <property type="entry name" value="FHA"/>
    <property type="match status" value="1"/>
</dbReference>
<organism evidence="4">
    <name type="scientific">Lygus hesperus</name>
    <name type="common">Western plant bug</name>
    <dbReference type="NCBI Taxonomy" id="30085"/>
    <lineage>
        <taxon>Eukaryota</taxon>
        <taxon>Metazoa</taxon>
        <taxon>Ecdysozoa</taxon>
        <taxon>Arthropoda</taxon>
        <taxon>Hexapoda</taxon>
        <taxon>Insecta</taxon>
        <taxon>Pterygota</taxon>
        <taxon>Neoptera</taxon>
        <taxon>Paraneoptera</taxon>
        <taxon>Hemiptera</taxon>
        <taxon>Heteroptera</taxon>
        <taxon>Panheteroptera</taxon>
        <taxon>Cimicomorpha</taxon>
        <taxon>Miridae</taxon>
        <taxon>Mirini</taxon>
        <taxon>Lygus</taxon>
    </lineage>
</organism>
<feature type="compositionally biased region" description="Polar residues" evidence="1">
    <location>
        <begin position="205"/>
        <end position="216"/>
    </location>
</feature>
<dbReference type="PROSITE" id="PS50006">
    <property type="entry name" value="FHA_DOMAIN"/>
    <property type="match status" value="1"/>
</dbReference>
<feature type="compositionally biased region" description="Basic and acidic residues" evidence="1">
    <location>
        <begin position="1600"/>
        <end position="1615"/>
    </location>
</feature>